<dbReference type="InterPro" id="IPR043128">
    <property type="entry name" value="Rev_trsase/Diguanyl_cyclase"/>
</dbReference>
<keyword evidence="9" id="KW-1185">Reference proteome</keyword>
<gene>
    <name evidence="8" type="primary">Ervk11_2</name>
    <name evidence="8" type="ORF">GYMTIB_R15453</name>
</gene>
<feature type="non-terminal residue" evidence="8">
    <location>
        <position position="1"/>
    </location>
</feature>
<feature type="non-terminal residue" evidence="8">
    <location>
        <position position="99"/>
    </location>
</feature>
<evidence type="ECO:0000256" key="6">
    <source>
        <dbReference type="ARBA" id="ARBA00022918"/>
    </source>
</evidence>
<evidence type="ECO:0000256" key="5">
    <source>
        <dbReference type="ARBA" id="ARBA00022801"/>
    </source>
</evidence>
<protein>
    <submittedName>
        <fullName evidence="8">POK11 protein</fullName>
    </submittedName>
</protein>
<evidence type="ECO:0000313" key="9">
    <source>
        <dbReference type="Proteomes" id="UP000579941"/>
    </source>
</evidence>
<dbReference type="PANTHER" id="PTHR41694">
    <property type="entry name" value="ENDOGENOUS RETROVIRUS GROUP K MEMBER POL PROTEIN"/>
    <property type="match status" value="1"/>
</dbReference>
<dbReference type="SUPFAM" id="SSF56672">
    <property type="entry name" value="DNA/RNA polymerases"/>
    <property type="match status" value="1"/>
</dbReference>
<dbReference type="InterPro" id="IPR043502">
    <property type="entry name" value="DNA/RNA_pol_sf"/>
</dbReference>
<reference evidence="8 9" key="1">
    <citation type="submission" date="2019-09" db="EMBL/GenBank/DDBJ databases">
        <title>Bird 10,000 Genomes (B10K) Project - Family phase.</title>
        <authorList>
            <person name="Zhang G."/>
        </authorList>
    </citation>
    <scope>NUCLEOTIDE SEQUENCE [LARGE SCALE GENOMIC DNA]</scope>
    <source>
        <strain evidence="8">B10K-DU-002-05</strain>
        <tissue evidence="8">Muscle</tissue>
    </source>
</reference>
<keyword evidence="1" id="KW-0808">Transferase</keyword>
<keyword evidence="4" id="KW-0255">Endonuclease</keyword>
<dbReference type="InterPro" id="IPR010661">
    <property type="entry name" value="RVT_thumb"/>
</dbReference>
<dbReference type="GO" id="GO:0004519">
    <property type="term" value="F:endonuclease activity"/>
    <property type="evidence" value="ECO:0007669"/>
    <property type="project" value="UniProtKB-KW"/>
</dbReference>
<evidence type="ECO:0000256" key="2">
    <source>
        <dbReference type="ARBA" id="ARBA00022695"/>
    </source>
</evidence>
<dbReference type="Proteomes" id="UP000579941">
    <property type="component" value="Unassembled WGS sequence"/>
</dbReference>
<dbReference type="GO" id="GO:0003964">
    <property type="term" value="F:RNA-directed DNA polymerase activity"/>
    <property type="evidence" value="ECO:0007669"/>
    <property type="project" value="UniProtKB-KW"/>
</dbReference>
<evidence type="ECO:0000256" key="4">
    <source>
        <dbReference type="ARBA" id="ARBA00022759"/>
    </source>
</evidence>
<comment type="caution">
    <text evidence="8">The sequence shown here is derived from an EMBL/GenBank/DDBJ whole genome shotgun (WGS) entry which is preliminary data.</text>
</comment>
<evidence type="ECO:0000256" key="1">
    <source>
        <dbReference type="ARBA" id="ARBA00022679"/>
    </source>
</evidence>
<dbReference type="AlphaFoldDB" id="A0A7L1BKZ6"/>
<keyword evidence="2" id="KW-0548">Nucleotidyltransferase</keyword>
<proteinExistence type="predicted"/>
<dbReference type="Gene3D" id="3.30.70.270">
    <property type="match status" value="1"/>
</dbReference>
<dbReference type="EMBL" id="VXAZ01010915">
    <property type="protein sequence ID" value="NXM51566.1"/>
    <property type="molecule type" value="Genomic_DNA"/>
</dbReference>
<dbReference type="Pfam" id="PF06817">
    <property type="entry name" value="RVT_thumb"/>
    <property type="match status" value="1"/>
</dbReference>
<evidence type="ECO:0000313" key="8">
    <source>
        <dbReference type="EMBL" id="NXM51566.1"/>
    </source>
</evidence>
<sequence>VHRLLGGINWVRPTLGITNDELAPVFDLLKGDDDGHSPRTLTPEAQQALDKTAEALQKRQAHRYIISQPFFLAILGEKVQLYGLIFQWDTSLKDPLLIE</sequence>
<dbReference type="GO" id="GO:0035613">
    <property type="term" value="F:RNA stem-loop binding"/>
    <property type="evidence" value="ECO:0007669"/>
    <property type="project" value="TreeGrafter"/>
</dbReference>
<evidence type="ECO:0000259" key="7">
    <source>
        <dbReference type="Pfam" id="PF06817"/>
    </source>
</evidence>
<keyword evidence="3" id="KW-0540">Nuclease</keyword>
<dbReference type="PANTHER" id="PTHR41694:SF3">
    <property type="entry name" value="RNA-DIRECTED DNA POLYMERASE-RELATED"/>
    <property type="match status" value="1"/>
</dbReference>
<accession>A0A7L1BKZ6</accession>
<name>A0A7L1BKZ6_GYMTI</name>
<keyword evidence="5" id="KW-0378">Hydrolase</keyword>
<dbReference type="GO" id="GO:0016787">
    <property type="term" value="F:hydrolase activity"/>
    <property type="evidence" value="ECO:0007669"/>
    <property type="project" value="UniProtKB-KW"/>
</dbReference>
<evidence type="ECO:0000256" key="3">
    <source>
        <dbReference type="ARBA" id="ARBA00022722"/>
    </source>
</evidence>
<feature type="domain" description="Reverse transcriptase thumb" evidence="7">
    <location>
        <begin position="2"/>
        <end position="50"/>
    </location>
</feature>
<keyword evidence="6" id="KW-0695">RNA-directed DNA polymerase</keyword>
<organism evidence="8 9">
    <name type="scientific">Gymnorhina tibicen</name>
    <name type="common">Australian magpie</name>
    <name type="synonym">Cracticus tibicen</name>
    <dbReference type="NCBI Taxonomy" id="9132"/>
    <lineage>
        <taxon>Eukaryota</taxon>
        <taxon>Metazoa</taxon>
        <taxon>Chordata</taxon>
        <taxon>Craniata</taxon>
        <taxon>Vertebrata</taxon>
        <taxon>Euteleostomi</taxon>
        <taxon>Archelosauria</taxon>
        <taxon>Archosauria</taxon>
        <taxon>Dinosauria</taxon>
        <taxon>Saurischia</taxon>
        <taxon>Theropoda</taxon>
        <taxon>Coelurosauria</taxon>
        <taxon>Aves</taxon>
        <taxon>Neognathae</taxon>
        <taxon>Neoaves</taxon>
        <taxon>Telluraves</taxon>
        <taxon>Australaves</taxon>
        <taxon>Passeriformes</taxon>
        <taxon>Artamidae</taxon>
        <taxon>Gymnorhina</taxon>
    </lineage>
</organism>